<dbReference type="InterPro" id="IPR009061">
    <property type="entry name" value="DNA-bd_dom_put_sf"/>
</dbReference>
<keyword evidence="2" id="KW-0805">Transcription regulation</keyword>
<keyword evidence="4" id="KW-0804">Transcription</keyword>
<dbReference type="RefSeq" id="WP_379583555.1">
    <property type="nucleotide sequence ID" value="NZ_JBHUFV010000106.1"/>
</dbReference>
<dbReference type="CDD" id="cd01282">
    <property type="entry name" value="HTH_MerR-like_sg3"/>
    <property type="match status" value="1"/>
</dbReference>
<dbReference type="Proteomes" id="UP001597368">
    <property type="component" value="Unassembled WGS sequence"/>
</dbReference>
<evidence type="ECO:0000259" key="6">
    <source>
        <dbReference type="PROSITE" id="PS50937"/>
    </source>
</evidence>
<dbReference type="PANTHER" id="PTHR30204:SF69">
    <property type="entry name" value="MERR-FAMILY TRANSCRIPTIONAL REGULATOR"/>
    <property type="match status" value="1"/>
</dbReference>
<dbReference type="SMART" id="SM00422">
    <property type="entry name" value="HTH_MERR"/>
    <property type="match status" value="1"/>
</dbReference>
<dbReference type="PROSITE" id="PS00552">
    <property type="entry name" value="HTH_MERR_1"/>
    <property type="match status" value="1"/>
</dbReference>
<reference evidence="8" key="1">
    <citation type="journal article" date="2019" name="Int. J. Syst. Evol. Microbiol.">
        <title>The Global Catalogue of Microorganisms (GCM) 10K type strain sequencing project: providing services to taxonomists for standard genome sequencing and annotation.</title>
        <authorList>
            <consortium name="The Broad Institute Genomics Platform"/>
            <consortium name="The Broad Institute Genome Sequencing Center for Infectious Disease"/>
            <person name="Wu L."/>
            <person name="Ma J."/>
        </authorList>
    </citation>
    <scope>NUCLEOTIDE SEQUENCE [LARGE SCALE GENOMIC DNA]</scope>
    <source>
        <strain evidence="8">ICMP 6774ER</strain>
    </source>
</reference>
<comment type="caution">
    <text evidence="7">The sequence shown here is derived from an EMBL/GenBank/DDBJ whole genome shotgun (WGS) entry which is preliminary data.</text>
</comment>
<keyword evidence="8" id="KW-1185">Reference proteome</keyword>
<evidence type="ECO:0000256" key="5">
    <source>
        <dbReference type="SAM" id="Coils"/>
    </source>
</evidence>
<organism evidence="7 8">
    <name type="scientific">Nonomuraea mangrovi</name>
    <dbReference type="NCBI Taxonomy" id="2316207"/>
    <lineage>
        <taxon>Bacteria</taxon>
        <taxon>Bacillati</taxon>
        <taxon>Actinomycetota</taxon>
        <taxon>Actinomycetes</taxon>
        <taxon>Streptosporangiales</taxon>
        <taxon>Streptosporangiaceae</taxon>
        <taxon>Nonomuraea</taxon>
    </lineage>
</organism>
<feature type="coiled-coil region" evidence="5">
    <location>
        <begin position="85"/>
        <end position="119"/>
    </location>
</feature>
<dbReference type="InterPro" id="IPR047057">
    <property type="entry name" value="MerR_fam"/>
</dbReference>
<name>A0ABW4TH76_9ACTN</name>
<keyword evidence="1" id="KW-0678">Repressor</keyword>
<evidence type="ECO:0000256" key="3">
    <source>
        <dbReference type="ARBA" id="ARBA00023125"/>
    </source>
</evidence>
<dbReference type="PROSITE" id="PS50937">
    <property type="entry name" value="HTH_MERR_2"/>
    <property type="match status" value="1"/>
</dbReference>
<sequence>MRIGDLAHATGVNRRLLRYYEEQGLLRPVRLANGYREYADADVAAVRHIRTLLAAGLPTAVIARLLHCVHDEGERMVPSACPAMIENLRHEHARVAETIDQLRASQQVLEEMLATALDRA</sequence>
<dbReference type="Gene3D" id="1.10.1660.10">
    <property type="match status" value="1"/>
</dbReference>
<dbReference type="PRINTS" id="PR00040">
    <property type="entry name" value="HTHMERR"/>
</dbReference>
<evidence type="ECO:0000256" key="4">
    <source>
        <dbReference type="ARBA" id="ARBA00023163"/>
    </source>
</evidence>
<gene>
    <name evidence="7" type="ORF">ACFSKW_53940</name>
</gene>
<dbReference type="SUPFAM" id="SSF46955">
    <property type="entry name" value="Putative DNA-binding domain"/>
    <property type="match status" value="1"/>
</dbReference>
<feature type="domain" description="HTH merR-type" evidence="6">
    <location>
        <begin position="1"/>
        <end position="68"/>
    </location>
</feature>
<accession>A0ABW4TH76</accession>
<keyword evidence="5" id="KW-0175">Coiled coil</keyword>
<dbReference type="PANTHER" id="PTHR30204">
    <property type="entry name" value="REDOX-CYCLING DRUG-SENSING TRANSCRIPTIONAL ACTIVATOR SOXR"/>
    <property type="match status" value="1"/>
</dbReference>
<evidence type="ECO:0000256" key="1">
    <source>
        <dbReference type="ARBA" id="ARBA00022491"/>
    </source>
</evidence>
<keyword evidence="3" id="KW-0238">DNA-binding</keyword>
<dbReference type="EMBL" id="JBHUFV010000106">
    <property type="protein sequence ID" value="MFD1940392.1"/>
    <property type="molecule type" value="Genomic_DNA"/>
</dbReference>
<dbReference type="Pfam" id="PF13411">
    <property type="entry name" value="MerR_1"/>
    <property type="match status" value="1"/>
</dbReference>
<evidence type="ECO:0000313" key="7">
    <source>
        <dbReference type="EMBL" id="MFD1940392.1"/>
    </source>
</evidence>
<protein>
    <submittedName>
        <fullName evidence="7">MerR family transcriptional regulator</fullName>
    </submittedName>
</protein>
<evidence type="ECO:0000313" key="8">
    <source>
        <dbReference type="Proteomes" id="UP001597368"/>
    </source>
</evidence>
<proteinExistence type="predicted"/>
<evidence type="ECO:0000256" key="2">
    <source>
        <dbReference type="ARBA" id="ARBA00023015"/>
    </source>
</evidence>
<dbReference type="InterPro" id="IPR000551">
    <property type="entry name" value="MerR-type_HTH_dom"/>
</dbReference>